<dbReference type="EMBL" id="DTAU01000104">
    <property type="protein sequence ID" value="HFQ79096.1"/>
    <property type="molecule type" value="Genomic_DNA"/>
</dbReference>
<dbReference type="GO" id="GO:0000162">
    <property type="term" value="P:L-tryptophan biosynthetic process"/>
    <property type="evidence" value="ECO:0007669"/>
    <property type="project" value="TreeGrafter"/>
</dbReference>
<comment type="caution">
    <text evidence="4">The sequence shown here is derived from an EMBL/GenBank/DDBJ whole genome shotgun (WGS) entry which is preliminary data.</text>
</comment>
<dbReference type="InterPro" id="IPR013785">
    <property type="entry name" value="Aldolase_TIM"/>
</dbReference>
<dbReference type="PANTHER" id="PTHR43090:SF2">
    <property type="entry name" value="1-(5-PHOSPHORIBOSYL)-5-[(5-PHOSPHORIBOSYLAMINO)METHYLIDENEAMINO] IMIDAZOLE-4-CARBOXAMIDE ISOMERASE"/>
    <property type="match status" value="1"/>
</dbReference>
<dbReference type="EMBL" id="DTDH01000007">
    <property type="protein sequence ID" value="HGT97874.1"/>
    <property type="molecule type" value="Genomic_DNA"/>
</dbReference>
<dbReference type="PANTHER" id="PTHR43090">
    <property type="entry name" value="1-(5-PHOSPHORIBOSYL)-5-[(5-PHOSPHORIBOSYLAMINO)METHYLIDENEAMINO] IMIDAZOLE-4-CARBOXAMIDE ISOMERASE"/>
    <property type="match status" value="1"/>
</dbReference>
<name>A0A7J3MWF8_9CREN</name>
<proteinExistence type="inferred from homology"/>
<reference evidence="4" key="1">
    <citation type="journal article" date="2020" name="mSystems">
        <title>Genome- and Community-Level Interaction Insights into Carbon Utilization and Element Cycling Functions of Hydrothermarchaeota in Hydrothermal Sediment.</title>
        <authorList>
            <person name="Zhou Z."/>
            <person name="Liu Y."/>
            <person name="Xu W."/>
            <person name="Pan J."/>
            <person name="Luo Z.H."/>
            <person name="Li M."/>
        </authorList>
    </citation>
    <scope>NUCLEOTIDE SEQUENCE [LARGE SCALE GENOMIC DNA]</scope>
    <source>
        <strain evidence="3">SpSt-629</strain>
        <strain evidence="4">SpSt-688</strain>
    </source>
</reference>
<sequence length="231" mass="25141">MKVMPSIDISDGRAVKRVKGVRGTGIVIGDPIKVAEELYSNGYEAVHVVDLDAAEGVGDNSHLISNISSIGFSWIQVGGGIRSLTKVYRVLGYGASAVVISSLFFRNRSEFNHIINNVGGDKVILTLDYRSDGYVYVSGWNEKAIEIDKAIEIASQYPLLGIMFTYIDTEGTMSGIDSNIAKYVSKVKGLKEYAGGISKYEDILLLNSMGFDYAIVGMALFRGFLRGVKND</sequence>
<comment type="similarity">
    <text evidence="1 2">Belongs to the HisA/HisF family.</text>
</comment>
<keyword evidence="2" id="KW-0368">Histidine biosynthesis</keyword>
<dbReference type="GO" id="GO:0003949">
    <property type="term" value="F:1-(5-phosphoribosyl)-5-[(5-phosphoribosylamino)methylideneamino]imidazole-4-carboxamide isomerase activity"/>
    <property type="evidence" value="ECO:0007669"/>
    <property type="project" value="InterPro"/>
</dbReference>
<evidence type="ECO:0000313" key="4">
    <source>
        <dbReference type="EMBL" id="HGT97874.1"/>
    </source>
</evidence>
<dbReference type="AlphaFoldDB" id="A0A7J3MWF8"/>
<protein>
    <submittedName>
        <fullName evidence="4">1-(5-phosphoribosyl)-5-((5-phosphoribosylamino)methylideneamino)imidazole-4-carboxamide isomerase</fullName>
    </submittedName>
</protein>
<dbReference type="Pfam" id="PF00977">
    <property type="entry name" value="His_biosynth"/>
    <property type="match status" value="1"/>
</dbReference>
<evidence type="ECO:0000313" key="3">
    <source>
        <dbReference type="EMBL" id="HFQ79096.1"/>
    </source>
</evidence>
<evidence type="ECO:0000256" key="2">
    <source>
        <dbReference type="RuleBase" id="RU003657"/>
    </source>
</evidence>
<keyword evidence="2" id="KW-0028">Amino-acid biosynthesis</keyword>
<dbReference type="GO" id="GO:0000105">
    <property type="term" value="P:L-histidine biosynthetic process"/>
    <property type="evidence" value="ECO:0007669"/>
    <property type="project" value="UniProtKB-KW"/>
</dbReference>
<dbReference type="InterPro" id="IPR044524">
    <property type="entry name" value="Isoase_HisA-like"/>
</dbReference>
<accession>A0A7J3MWF8</accession>
<keyword evidence="4" id="KW-0413">Isomerase</keyword>
<dbReference type="GO" id="GO:0005737">
    <property type="term" value="C:cytoplasm"/>
    <property type="evidence" value="ECO:0007669"/>
    <property type="project" value="TreeGrafter"/>
</dbReference>
<dbReference type="NCBIfam" id="NF010113">
    <property type="entry name" value="PRK13586.1"/>
    <property type="match status" value="1"/>
</dbReference>
<dbReference type="InterPro" id="IPR011060">
    <property type="entry name" value="RibuloseP-bd_barrel"/>
</dbReference>
<dbReference type="Gene3D" id="3.20.20.70">
    <property type="entry name" value="Aldolase class I"/>
    <property type="match status" value="1"/>
</dbReference>
<organism evidence="4">
    <name type="scientific">Ignisphaera aggregans</name>
    <dbReference type="NCBI Taxonomy" id="334771"/>
    <lineage>
        <taxon>Archaea</taxon>
        <taxon>Thermoproteota</taxon>
        <taxon>Thermoprotei</taxon>
        <taxon>Desulfurococcales</taxon>
        <taxon>Desulfurococcaceae</taxon>
        <taxon>Ignisphaera</taxon>
    </lineage>
</organism>
<gene>
    <name evidence="3" type="ORF">ENT99_05265</name>
    <name evidence="4" type="ORF">ENU64_00395</name>
</gene>
<evidence type="ECO:0000256" key="1">
    <source>
        <dbReference type="ARBA" id="ARBA00009667"/>
    </source>
</evidence>
<dbReference type="InterPro" id="IPR006062">
    <property type="entry name" value="His_biosynth"/>
</dbReference>
<dbReference type="SUPFAM" id="SSF51366">
    <property type="entry name" value="Ribulose-phoshate binding barrel"/>
    <property type="match status" value="1"/>
</dbReference>